<feature type="region of interest" description="Disordered" evidence="1">
    <location>
        <begin position="406"/>
        <end position="443"/>
    </location>
</feature>
<dbReference type="EMBL" id="KQ257464">
    <property type="protein sequence ID" value="KNC97414.1"/>
    <property type="molecule type" value="Genomic_DNA"/>
</dbReference>
<reference evidence="3 4" key="1">
    <citation type="submission" date="2009-08" db="EMBL/GenBank/DDBJ databases">
        <title>The Genome Sequence of Spizellomyces punctatus strain DAOM BR117.</title>
        <authorList>
            <consortium name="The Broad Institute Genome Sequencing Platform"/>
            <person name="Russ C."/>
            <person name="Cuomo C."/>
            <person name="Shea T."/>
            <person name="Young S.K."/>
            <person name="Zeng Q."/>
            <person name="Koehrsen M."/>
            <person name="Haas B."/>
            <person name="Borodovsky M."/>
            <person name="Guigo R."/>
            <person name="Alvarado L."/>
            <person name="Berlin A."/>
            <person name="Bochicchio J."/>
            <person name="Borenstein D."/>
            <person name="Chapman S."/>
            <person name="Chen Z."/>
            <person name="Engels R."/>
            <person name="Freedman E."/>
            <person name="Gellesch M."/>
            <person name="Goldberg J."/>
            <person name="Griggs A."/>
            <person name="Gujja S."/>
            <person name="Heiman D."/>
            <person name="Hepburn T."/>
            <person name="Howarth C."/>
            <person name="Jen D."/>
            <person name="Larson L."/>
            <person name="Lewis B."/>
            <person name="Mehta T."/>
            <person name="Park D."/>
            <person name="Pearson M."/>
            <person name="Roberts A."/>
            <person name="Saif S."/>
            <person name="Shenoy N."/>
            <person name="Sisk P."/>
            <person name="Stolte C."/>
            <person name="Sykes S."/>
            <person name="Thomson T."/>
            <person name="Walk T."/>
            <person name="White J."/>
            <person name="Yandava C."/>
            <person name="Burger G."/>
            <person name="Gray M.W."/>
            <person name="Holland P.W.H."/>
            <person name="King N."/>
            <person name="Lang F.B.F."/>
            <person name="Roger A.J."/>
            <person name="Ruiz-Trillo I."/>
            <person name="Lander E."/>
            <person name="Nusbaum C."/>
        </authorList>
    </citation>
    <scope>NUCLEOTIDE SEQUENCE [LARGE SCALE GENOMIC DNA]</scope>
    <source>
        <strain evidence="3 4">DAOM BR117</strain>
    </source>
</reference>
<dbReference type="InParanoid" id="A0A0L0H8Z7"/>
<evidence type="ECO:0000256" key="2">
    <source>
        <dbReference type="SAM" id="Phobius"/>
    </source>
</evidence>
<feature type="transmembrane region" description="Helical" evidence="2">
    <location>
        <begin position="209"/>
        <end position="230"/>
    </location>
</feature>
<accession>A0A0L0H8Z7</accession>
<keyword evidence="4" id="KW-1185">Reference proteome</keyword>
<dbReference type="VEuPathDB" id="FungiDB:SPPG_07338"/>
<keyword evidence="2" id="KW-0472">Membrane</keyword>
<feature type="transmembrane region" description="Helical" evidence="2">
    <location>
        <begin position="183"/>
        <end position="203"/>
    </location>
</feature>
<dbReference type="AlphaFoldDB" id="A0A0L0H8Z7"/>
<sequence>MLPCAQNDAPATKLEEGVATIKTSQLAIAKFPTEGSSIPTLTRPENCSSLTRSLLKKKLKLNPFSNETALGTILRGSTSAGGGTTMTTTTGPPSFVPWGPSISGIGLCLAKVGLSAILLSIPITIVIVCAWIGKVYHFDRSEEQQRRRAQLLWAGWAWWLPRNLSPTLLTGLALLGQPSPWRVRIITTVVFFSGELLIFWGFGTYVTNVPVAVSLIMFPVGTICAGYFIAFNAHLRNLPMRVRIPRALLECVSYTFFAAASWLLFCGATYLAGSATSSIGSQALNVIFNGLIYPIVRHILLHGYVAFTPALGTYLDQAPENMMYLRHLGYDAHYSVVGLMNMLRGPSKISFFLATIADGGLEMIWRTLEAERRRRWIAGLWSASGEHAVKERIVEEESEHVQKVLSTNMEEEDKRSVDASPQRASKSQSRKSRHSVQSQQSVPASPVILQSQLSTANIWWARERISRMVADALARLSALVATICFSTVSSHPYQPNISTDAVCDLKRGGIIHLGCCILEERLVKGVAYGDCVRMGVPRLRAGIAFSIILLVMVSSVAPFLAVRAGLFAGENGCAGDVWI</sequence>
<feature type="transmembrane region" description="Helical" evidence="2">
    <location>
        <begin position="543"/>
        <end position="562"/>
    </location>
</feature>
<feature type="transmembrane region" description="Helical" evidence="2">
    <location>
        <begin position="112"/>
        <end position="133"/>
    </location>
</feature>
<feature type="transmembrane region" description="Helical" evidence="2">
    <location>
        <begin position="251"/>
        <end position="272"/>
    </location>
</feature>
<dbReference type="OrthoDB" id="10327350at2759"/>
<dbReference type="GeneID" id="27690560"/>
<dbReference type="Proteomes" id="UP000053201">
    <property type="component" value="Unassembled WGS sequence"/>
</dbReference>
<dbReference type="RefSeq" id="XP_016605454.1">
    <property type="nucleotide sequence ID" value="XM_016755500.1"/>
</dbReference>
<keyword evidence="2" id="KW-1133">Transmembrane helix</keyword>
<organism evidence="3 4">
    <name type="scientific">Spizellomyces punctatus (strain DAOM BR117)</name>
    <dbReference type="NCBI Taxonomy" id="645134"/>
    <lineage>
        <taxon>Eukaryota</taxon>
        <taxon>Fungi</taxon>
        <taxon>Fungi incertae sedis</taxon>
        <taxon>Chytridiomycota</taxon>
        <taxon>Chytridiomycota incertae sedis</taxon>
        <taxon>Chytridiomycetes</taxon>
        <taxon>Spizellomycetales</taxon>
        <taxon>Spizellomycetaceae</taxon>
        <taxon>Spizellomyces</taxon>
    </lineage>
</organism>
<gene>
    <name evidence="3" type="ORF">SPPG_07338</name>
</gene>
<evidence type="ECO:0000313" key="4">
    <source>
        <dbReference type="Proteomes" id="UP000053201"/>
    </source>
</evidence>
<protein>
    <submittedName>
        <fullName evidence="3">Uncharacterized protein</fullName>
    </submittedName>
</protein>
<evidence type="ECO:0000256" key="1">
    <source>
        <dbReference type="SAM" id="MobiDB-lite"/>
    </source>
</evidence>
<proteinExistence type="predicted"/>
<keyword evidence="2" id="KW-0812">Transmembrane</keyword>
<name>A0A0L0H8Z7_SPIPD</name>
<evidence type="ECO:0000313" key="3">
    <source>
        <dbReference type="EMBL" id="KNC97414.1"/>
    </source>
</evidence>